<evidence type="ECO:0000256" key="1">
    <source>
        <dbReference type="ARBA" id="ARBA00023015"/>
    </source>
</evidence>
<dbReference type="InterPro" id="IPR036271">
    <property type="entry name" value="Tet_transcr_reg_TetR-rel_C_sf"/>
</dbReference>
<dbReference type="RefSeq" id="WP_344042706.1">
    <property type="nucleotide sequence ID" value="NZ_BAAAKE010000036.1"/>
</dbReference>
<name>A0ABV9Y0P1_9PSEU</name>
<reference evidence="7" key="1">
    <citation type="journal article" date="2019" name="Int. J. Syst. Evol. Microbiol.">
        <title>The Global Catalogue of Microorganisms (GCM) 10K type strain sequencing project: providing services to taxonomists for standard genome sequencing and annotation.</title>
        <authorList>
            <consortium name="The Broad Institute Genomics Platform"/>
            <consortium name="The Broad Institute Genome Sequencing Center for Infectious Disease"/>
            <person name="Wu L."/>
            <person name="Ma J."/>
        </authorList>
    </citation>
    <scope>NUCLEOTIDE SEQUENCE [LARGE SCALE GENOMIC DNA]</scope>
    <source>
        <strain evidence="7">KCTC 12848</strain>
    </source>
</reference>
<evidence type="ECO:0000256" key="4">
    <source>
        <dbReference type="PROSITE-ProRule" id="PRU00335"/>
    </source>
</evidence>
<dbReference type="PROSITE" id="PS50977">
    <property type="entry name" value="HTH_TETR_2"/>
    <property type="match status" value="1"/>
</dbReference>
<dbReference type="EMBL" id="JBHSJB010000009">
    <property type="protein sequence ID" value="MFC5054221.1"/>
    <property type="molecule type" value="Genomic_DNA"/>
</dbReference>
<keyword evidence="2 4" id="KW-0238">DNA-binding</keyword>
<dbReference type="InterPro" id="IPR004111">
    <property type="entry name" value="Repressor_TetR_C"/>
</dbReference>
<organism evidence="6 7">
    <name type="scientific">Saccharothrix xinjiangensis</name>
    <dbReference type="NCBI Taxonomy" id="204798"/>
    <lineage>
        <taxon>Bacteria</taxon>
        <taxon>Bacillati</taxon>
        <taxon>Actinomycetota</taxon>
        <taxon>Actinomycetes</taxon>
        <taxon>Pseudonocardiales</taxon>
        <taxon>Pseudonocardiaceae</taxon>
        <taxon>Saccharothrix</taxon>
    </lineage>
</organism>
<keyword evidence="1" id="KW-0805">Transcription regulation</keyword>
<evidence type="ECO:0000313" key="7">
    <source>
        <dbReference type="Proteomes" id="UP001595833"/>
    </source>
</evidence>
<accession>A0ABV9Y0P1</accession>
<gene>
    <name evidence="6" type="ORF">ACFPFM_10675</name>
</gene>
<dbReference type="InterPro" id="IPR050109">
    <property type="entry name" value="HTH-type_TetR-like_transc_reg"/>
</dbReference>
<comment type="caution">
    <text evidence="6">The sequence shown here is derived from an EMBL/GenBank/DDBJ whole genome shotgun (WGS) entry which is preliminary data.</text>
</comment>
<dbReference type="SUPFAM" id="SSF46689">
    <property type="entry name" value="Homeodomain-like"/>
    <property type="match status" value="1"/>
</dbReference>
<keyword evidence="7" id="KW-1185">Reference proteome</keyword>
<proteinExistence type="predicted"/>
<dbReference type="PANTHER" id="PTHR30055:SF151">
    <property type="entry name" value="TRANSCRIPTIONAL REGULATORY PROTEIN"/>
    <property type="match status" value="1"/>
</dbReference>
<dbReference type="SUPFAM" id="SSF48498">
    <property type="entry name" value="Tetracyclin repressor-like, C-terminal domain"/>
    <property type="match status" value="1"/>
</dbReference>
<dbReference type="PANTHER" id="PTHR30055">
    <property type="entry name" value="HTH-TYPE TRANSCRIPTIONAL REGULATOR RUTR"/>
    <property type="match status" value="1"/>
</dbReference>
<keyword evidence="3" id="KW-0804">Transcription</keyword>
<feature type="domain" description="HTH tetR-type" evidence="5">
    <location>
        <begin position="19"/>
        <end position="79"/>
    </location>
</feature>
<dbReference type="Proteomes" id="UP001595833">
    <property type="component" value="Unassembled WGS sequence"/>
</dbReference>
<evidence type="ECO:0000256" key="2">
    <source>
        <dbReference type="ARBA" id="ARBA00023125"/>
    </source>
</evidence>
<protein>
    <submittedName>
        <fullName evidence="6">TetR/AcrR family transcriptional regulator</fullName>
    </submittedName>
</protein>
<evidence type="ECO:0000256" key="3">
    <source>
        <dbReference type="ARBA" id="ARBA00023163"/>
    </source>
</evidence>
<dbReference type="Pfam" id="PF02909">
    <property type="entry name" value="TetR_C_1"/>
    <property type="match status" value="1"/>
</dbReference>
<dbReference type="InterPro" id="IPR009057">
    <property type="entry name" value="Homeodomain-like_sf"/>
</dbReference>
<feature type="DNA-binding region" description="H-T-H motif" evidence="4">
    <location>
        <begin position="42"/>
        <end position="61"/>
    </location>
</feature>
<evidence type="ECO:0000313" key="6">
    <source>
        <dbReference type="EMBL" id="MFC5054221.1"/>
    </source>
</evidence>
<dbReference type="InterPro" id="IPR001647">
    <property type="entry name" value="HTH_TetR"/>
</dbReference>
<dbReference type="Gene3D" id="1.10.357.10">
    <property type="entry name" value="Tetracycline Repressor, domain 2"/>
    <property type="match status" value="1"/>
</dbReference>
<evidence type="ECO:0000259" key="5">
    <source>
        <dbReference type="PROSITE" id="PS50977"/>
    </source>
</evidence>
<sequence length="231" mass="25652">MTFKGGSGRGPRSLRNQRPLDAEQVVAAAVRLTRLHGLGAWTLRQLADELESWPAVVYHHVGDREAVIAAVVDHVLHEALDVVPEKEWRDWFEVVLHRLREVLRQHTGVAQWLAVNGPAVPAMLRLIDRGVLLLTAAGFGDESPFVYSTLVDAAVQQIAAEDGKDSPSHPCEEAERMIAEYRDSVDHRGLALMAVACEDHRKYDDLYTYRVERVLDGIAVRLAELRGGSPA</sequence>